<evidence type="ECO:0000313" key="2">
    <source>
        <dbReference type="EMBL" id="ABM77113.1"/>
    </source>
</evidence>
<gene>
    <name evidence="2" type="ordered locus">P9303_03611</name>
</gene>
<proteinExistence type="predicted"/>
<keyword evidence="1" id="KW-0812">Transmembrane</keyword>
<evidence type="ECO:0000256" key="1">
    <source>
        <dbReference type="SAM" id="Phobius"/>
    </source>
</evidence>
<dbReference type="Proteomes" id="UP000002274">
    <property type="component" value="Chromosome"/>
</dbReference>
<feature type="transmembrane region" description="Helical" evidence="1">
    <location>
        <begin position="12"/>
        <end position="28"/>
    </location>
</feature>
<keyword evidence="1" id="KW-0472">Membrane</keyword>
<dbReference type="HOGENOM" id="CLU_2846308_0_0_3"/>
<organism evidence="2 3">
    <name type="scientific">Prochlorococcus marinus (strain MIT 9303)</name>
    <dbReference type="NCBI Taxonomy" id="59922"/>
    <lineage>
        <taxon>Bacteria</taxon>
        <taxon>Bacillati</taxon>
        <taxon>Cyanobacteriota</taxon>
        <taxon>Cyanophyceae</taxon>
        <taxon>Synechococcales</taxon>
        <taxon>Prochlorococcaceae</taxon>
        <taxon>Prochlorococcus</taxon>
    </lineage>
</organism>
<evidence type="ECO:0000313" key="3">
    <source>
        <dbReference type="Proteomes" id="UP000002274"/>
    </source>
</evidence>
<protein>
    <submittedName>
        <fullName evidence="2">Uncharacterized protein</fullName>
    </submittedName>
</protein>
<dbReference type="KEGG" id="pmf:P9303_03611"/>
<name>A2C6K3_PROM3</name>
<sequence length="65" mass="7606">MAVIVGTWIKHALLVAMVFFALLALELFKDKLIVNRFKLVFWIVYVSLKLKLGFRTPSPRRLILF</sequence>
<accession>A2C6K3</accession>
<dbReference type="BioCyc" id="PMAR59922:G1G80-339-MONOMER"/>
<keyword evidence="1" id="KW-1133">Transmembrane helix</keyword>
<dbReference type="EMBL" id="CP000554">
    <property type="protein sequence ID" value="ABM77113.1"/>
    <property type="molecule type" value="Genomic_DNA"/>
</dbReference>
<reference evidence="2 3" key="1">
    <citation type="journal article" date="2007" name="PLoS Genet.">
        <title>Patterns and implications of gene gain and loss in the evolution of Prochlorococcus.</title>
        <authorList>
            <person name="Kettler G.C."/>
            <person name="Martiny A.C."/>
            <person name="Huang K."/>
            <person name="Zucker J."/>
            <person name="Coleman M.L."/>
            <person name="Rodrigue S."/>
            <person name="Chen F."/>
            <person name="Lapidus A."/>
            <person name="Ferriera S."/>
            <person name="Johnson J."/>
            <person name="Steglich C."/>
            <person name="Church G.M."/>
            <person name="Richardson P."/>
            <person name="Chisholm S.W."/>
        </authorList>
    </citation>
    <scope>NUCLEOTIDE SEQUENCE [LARGE SCALE GENOMIC DNA]</scope>
    <source>
        <strain evidence="2 3">MIT 9303</strain>
    </source>
</reference>
<dbReference type="AlphaFoldDB" id="A2C6K3"/>